<dbReference type="PANTHER" id="PTHR10492">
    <property type="match status" value="1"/>
</dbReference>
<protein>
    <recommendedName>
        <fullName evidence="1">ATP-dependent DNA helicase</fullName>
        <ecNumber evidence="1">5.6.2.3</ecNumber>
    </recommendedName>
</protein>
<evidence type="ECO:0000259" key="2">
    <source>
        <dbReference type="Pfam" id="PF05970"/>
    </source>
</evidence>
<reference evidence="3 4" key="1">
    <citation type="journal article" date="2019" name="Commun. Biol.">
        <title>The bagworm genome reveals a unique fibroin gene that provides high tensile strength.</title>
        <authorList>
            <person name="Kono N."/>
            <person name="Nakamura H."/>
            <person name="Ohtoshi R."/>
            <person name="Tomita M."/>
            <person name="Numata K."/>
            <person name="Arakawa K."/>
        </authorList>
    </citation>
    <scope>NUCLEOTIDE SEQUENCE [LARGE SCALE GENOMIC DNA]</scope>
</reference>
<keyword evidence="1" id="KW-0378">Hydrolase</keyword>
<comment type="catalytic activity">
    <reaction evidence="1">
        <text>ATP + H2O = ADP + phosphate + H(+)</text>
        <dbReference type="Rhea" id="RHEA:13065"/>
        <dbReference type="ChEBI" id="CHEBI:15377"/>
        <dbReference type="ChEBI" id="CHEBI:15378"/>
        <dbReference type="ChEBI" id="CHEBI:30616"/>
        <dbReference type="ChEBI" id="CHEBI:43474"/>
        <dbReference type="ChEBI" id="CHEBI:456216"/>
        <dbReference type="EC" id="5.6.2.3"/>
    </reaction>
</comment>
<proteinExistence type="inferred from homology"/>
<dbReference type="AlphaFoldDB" id="A0A4C1ZB84"/>
<keyword evidence="4" id="KW-1185">Reference proteome</keyword>
<keyword evidence="1" id="KW-0547">Nucleotide-binding</keyword>
<dbReference type="Gene3D" id="3.40.50.300">
    <property type="entry name" value="P-loop containing nucleotide triphosphate hydrolases"/>
    <property type="match status" value="1"/>
</dbReference>
<dbReference type="Pfam" id="PF05970">
    <property type="entry name" value="PIF1"/>
    <property type="match status" value="1"/>
</dbReference>
<comment type="cofactor">
    <cofactor evidence="1">
        <name>Mg(2+)</name>
        <dbReference type="ChEBI" id="CHEBI:18420"/>
    </cofactor>
</comment>
<keyword evidence="1 3" id="KW-0347">Helicase</keyword>
<keyword evidence="1" id="KW-0227">DNA damage</keyword>
<dbReference type="GO" id="GO:0043139">
    <property type="term" value="F:5'-3' DNA helicase activity"/>
    <property type="evidence" value="ECO:0007669"/>
    <property type="project" value="UniProtKB-EC"/>
</dbReference>
<comment type="similarity">
    <text evidence="1">Belongs to the helicase family.</text>
</comment>
<sequence length="883" mass="100034">MENVQKISKTILGRYKTEDDGYPKYRRRSPKNGGFTAKIRLQGRDELEIDNQWVVPYNPLLSKMFQAHINVEYCNSVKSIKYICKYVNKGSDMAVFQIVQNSEQNNRNDEILMYQMGRYINSNEAAWRIFSFPIHEREPAVQHLAVHLENGQRVYFTKDSARKIASEPPQNTTLTAFFQLCQTDPFAKTLLYVDVPIYYTWDKTRKIFQRRKQGMPEEGHPEIMKTNAIGRVYTVHPNNAECFYLRMLLHEIRGPTNFTDLRTIDGYICHTYREACQRLGLLENDNHWELTLQEATLTASAEQIRELFAIILTTCNPSNPKQLWDSFKRNMSDDILYHIRQANPELTIEFNDDIFNETLIRLEDKCLAINNQTLVEIGMPAPQRNTFSVLNYEITKEKSYNVNELLEYIAHNKPLLNDNQKKIYNVIMNRINNNTGGIIYLDAPGGTGKTFLINLIQAEIRAEKHIALALASSGIAAHSALQLPLNIAEQKFPVCKISGTSGRGQLLKHAKIIFWDECTMAHKKSLEAMDRTLQELRKNSEIMGGALLILSGDFRQTLPVIPKSTPADEINACLKKSHLWPKVQILQLTKNMRVELSKDETAAHFAKILLQIGEGTYPTDQTTGLIELNSDFCNIATTENELIDKIYPNIIQNYTNVEWLFQRAILATKNNIVDDINFNILKKIPGEEKVYKSIDTMVLFKPPPVSTVITALTWTVDTSFKPHLTSALRVVESFRGYDPNSDLVYGSNFGSTLHYKTNSALGFLKPRPVPDFCHKSGIDLGFPTHSLGLNGTSDSALGYEVVSALEFASSAPVCRPGRRRRASLTRLNKIGECKQRVVGAGKRPLNSSILLIPSVCVNAQRLSKLGNSAPESKLKSQQGGARC</sequence>
<dbReference type="SUPFAM" id="SSF52540">
    <property type="entry name" value="P-loop containing nucleoside triphosphate hydrolases"/>
    <property type="match status" value="1"/>
</dbReference>
<keyword evidence="1" id="KW-0067">ATP-binding</keyword>
<evidence type="ECO:0000313" key="3">
    <source>
        <dbReference type="EMBL" id="GBP83867.1"/>
    </source>
</evidence>
<dbReference type="EMBL" id="BGZK01001645">
    <property type="protein sequence ID" value="GBP83867.1"/>
    <property type="molecule type" value="Genomic_DNA"/>
</dbReference>
<dbReference type="GO" id="GO:0000723">
    <property type="term" value="P:telomere maintenance"/>
    <property type="evidence" value="ECO:0007669"/>
    <property type="project" value="InterPro"/>
</dbReference>
<organism evidence="3 4">
    <name type="scientific">Eumeta variegata</name>
    <name type="common">Bagworm moth</name>
    <name type="synonym">Eumeta japonica</name>
    <dbReference type="NCBI Taxonomy" id="151549"/>
    <lineage>
        <taxon>Eukaryota</taxon>
        <taxon>Metazoa</taxon>
        <taxon>Ecdysozoa</taxon>
        <taxon>Arthropoda</taxon>
        <taxon>Hexapoda</taxon>
        <taxon>Insecta</taxon>
        <taxon>Pterygota</taxon>
        <taxon>Neoptera</taxon>
        <taxon>Endopterygota</taxon>
        <taxon>Lepidoptera</taxon>
        <taxon>Glossata</taxon>
        <taxon>Ditrysia</taxon>
        <taxon>Tineoidea</taxon>
        <taxon>Psychidae</taxon>
        <taxon>Oiketicinae</taxon>
        <taxon>Eumeta</taxon>
    </lineage>
</organism>
<dbReference type="GO" id="GO:0006281">
    <property type="term" value="P:DNA repair"/>
    <property type="evidence" value="ECO:0007669"/>
    <property type="project" value="UniProtKB-KW"/>
</dbReference>
<name>A0A4C1ZB84_EUMVA</name>
<gene>
    <name evidence="3" type="primary">PIF1</name>
    <name evidence="3" type="ORF">EVAR_65686_1</name>
</gene>
<dbReference type="InterPro" id="IPR027417">
    <property type="entry name" value="P-loop_NTPase"/>
</dbReference>
<dbReference type="OrthoDB" id="272985at2759"/>
<dbReference type="PANTHER" id="PTHR10492:SF57">
    <property type="entry name" value="ATP-DEPENDENT DNA HELICASE"/>
    <property type="match status" value="1"/>
</dbReference>
<dbReference type="Proteomes" id="UP000299102">
    <property type="component" value="Unassembled WGS sequence"/>
</dbReference>
<dbReference type="GO" id="GO:0016887">
    <property type="term" value="F:ATP hydrolysis activity"/>
    <property type="evidence" value="ECO:0007669"/>
    <property type="project" value="RHEA"/>
</dbReference>
<dbReference type="GO" id="GO:0006310">
    <property type="term" value="P:DNA recombination"/>
    <property type="evidence" value="ECO:0007669"/>
    <property type="project" value="UniProtKB-KW"/>
</dbReference>
<accession>A0A4C1ZB84</accession>
<dbReference type="EC" id="5.6.2.3" evidence="1"/>
<evidence type="ECO:0000313" key="4">
    <source>
        <dbReference type="Proteomes" id="UP000299102"/>
    </source>
</evidence>
<feature type="domain" description="DNA helicase Pif1-like DEAD-box helicase" evidence="2">
    <location>
        <begin position="416"/>
        <end position="621"/>
    </location>
</feature>
<comment type="caution">
    <text evidence="3">The sequence shown here is derived from an EMBL/GenBank/DDBJ whole genome shotgun (WGS) entry which is preliminary data.</text>
</comment>
<dbReference type="InterPro" id="IPR010285">
    <property type="entry name" value="DNA_helicase_pif1-like_DEAD"/>
</dbReference>
<dbReference type="GO" id="GO:0005524">
    <property type="term" value="F:ATP binding"/>
    <property type="evidence" value="ECO:0007669"/>
    <property type="project" value="UniProtKB-KW"/>
</dbReference>
<keyword evidence="1" id="KW-0233">DNA recombination</keyword>
<keyword evidence="1" id="KW-0234">DNA repair</keyword>
<evidence type="ECO:0000256" key="1">
    <source>
        <dbReference type="RuleBase" id="RU363044"/>
    </source>
</evidence>